<name>A0A4T0KSZ3_WALIC</name>
<accession>A0A4T0KSZ3</accession>
<proteinExistence type="predicted"/>
<comment type="caution">
    <text evidence="2">The sequence shown here is derived from an EMBL/GenBank/DDBJ whole genome shotgun (WGS) entry which is preliminary data.</text>
</comment>
<dbReference type="AlphaFoldDB" id="A0A4T0KSZ3"/>
<dbReference type="Proteomes" id="UP000310689">
    <property type="component" value="Unassembled WGS sequence"/>
</dbReference>
<evidence type="ECO:0000313" key="3">
    <source>
        <dbReference type="Proteomes" id="UP000306954"/>
    </source>
</evidence>
<sequence>MAINDIYVANTARRLDELSRGRLSVDDDGMLVLGQSTLDSARRQHLLHLASVAKHAALETHSSSLLTGHLSESDDFADLAFSIKIDRDEDIAHRSPNDIARLILNQLHLSYTLIVEDDAIAQRLPKHSSHLLSQDQKDSLIHASSFVGRPTLDFSASITPSEDIHVWAIRIAERQYLGLLTISVHT</sequence>
<organism evidence="2 4">
    <name type="scientific">Wallemia ichthyophaga</name>
    <dbReference type="NCBI Taxonomy" id="245174"/>
    <lineage>
        <taxon>Eukaryota</taxon>
        <taxon>Fungi</taxon>
        <taxon>Dikarya</taxon>
        <taxon>Basidiomycota</taxon>
        <taxon>Wallemiomycotina</taxon>
        <taxon>Wallemiomycetes</taxon>
        <taxon>Wallemiales</taxon>
        <taxon>Wallemiaceae</taxon>
        <taxon>Wallemia</taxon>
    </lineage>
</organism>
<dbReference type="EMBL" id="SPOF01000021">
    <property type="protein sequence ID" value="TIB11953.1"/>
    <property type="molecule type" value="Genomic_DNA"/>
</dbReference>
<dbReference type="OMA" id="HVWAIRI"/>
<dbReference type="Proteomes" id="UP000306954">
    <property type="component" value="Unassembled WGS sequence"/>
</dbReference>
<reference evidence="3 4" key="1">
    <citation type="submission" date="2019-03" db="EMBL/GenBank/DDBJ databases">
        <title>Sequencing 23 genomes of Wallemia ichthyophaga.</title>
        <authorList>
            <person name="Gostincar C."/>
        </authorList>
    </citation>
    <scope>NUCLEOTIDE SEQUENCE [LARGE SCALE GENOMIC DNA]</scope>
    <source>
        <strain evidence="2 4">EXF-6200</strain>
        <strain evidence="1 3">EXF-8621</strain>
    </source>
</reference>
<evidence type="ECO:0000313" key="2">
    <source>
        <dbReference type="EMBL" id="TIB39100.1"/>
    </source>
</evidence>
<evidence type="ECO:0000313" key="1">
    <source>
        <dbReference type="EMBL" id="TIB11953.1"/>
    </source>
</evidence>
<dbReference type="OrthoDB" id="3360573at2759"/>
<dbReference type="EMBL" id="SPOI01000041">
    <property type="protein sequence ID" value="TIB39100.1"/>
    <property type="molecule type" value="Genomic_DNA"/>
</dbReference>
<evidence type="ECO:0000313" key="4">
    <source>
        <dbReference type="Proteomes" id="UP000310689"/>
    </source>
</evidence>
<gene>
    <name evidence="2" type="ORF">E3P86_01279</name>
    <name evidence="1" type="ORF">E3P90_02263</name>
</gene>
<protein>
    <submittedName>
        <fullName evidence="2">Uncharacterized protein</fullName>
    </submittedName>
</protein>